<comment type="similarity">
    <text evidence="2 10">Belongs to the ketopantoate reductase family.</text>
</comment>
<dbReference type="GO" id="GO:0008677">
    <property type="term" value="F:2-dehydropantoate 2-reductase activity"/>
    <property type="evidence" value="ECO:0007669"/>
    <property type="project" value="UniProtKB-EC"/>
</dbReference>
<evidence type="ECO:0000313" key="13">
    <source>
        <dbReference type="EMBL" id="MDQ0506817.1"/>
    </source>
</evidence>
<evidence type="ECO:0000256" key="9">
    <source>
        <dbReference type="ARBA" id="ARBA00048793"/>
    </source>
</evidence>
<keyword evidence="6 10" id="KW-0521">NADP</keyword>
<name>A0ABU0LI52_XANAG</name>
<sequence length="350" mass="36799">MTELTRRRLSRDGLDRPPYLAATMRDDEMTDRICVLGAGAIGGHIAAKLGAAGVDVSIVARPATVEAVRRDGLKLRSQGVEIVAPVAASDDPFALPVQDLVITTAKAHALPAAAAALAHLTGGKAPVVYVANGLPWWYRYRGKGANDGASLARLDPDGSLWRGVGPEGAIGGVIYSSNTVTAPGEVTHLGTDHRLILGEPDDSLSPRLAAVVTRLAPAGAEATDKIRTEVWRKLLVNLANSPIGALTRLGGDQIAADARLRPIYLGLYREGLAVAAAQGIHLPDDSEARFERMSRTSHRSSMLQDMEAGRPLETDAQLSAVQDLAREAGVPTPTLDILLPLLLAAAAGRQ</sequence>
<dbReference type="InterPro" id="IPR036291">
    <property type="entry name" value="NAD(P)-bd_dom_sf"/>
</dbReference>
<evidence type="ECO:0000259" key="12">
    <source>
        <dbReference type="Pfam" id="PF08546"/>
    </source>
</evidence>
<protein>
    <recommendedName>
        <fullName evidence="4 10">2-dehydropantoate 2-reductase</fullName>
        <ecNumber evidence="3 10">1.1.1.169</ecNumber>
    </recommendedName>
    <alternativeName>
        <fullName evidence="8 10">Ketopantoate reductase</fullName>
    </alternativeName>
</protein>
<dbReference type="InterPro" id="IPR051402">
    <property type="entry name" value="KPR-Related"/>
</dbReference>
<evidence type="ECO:0000259" key="11">
    <source>
        <dbReference type="Pfam" id="PF02558"/>
    </source>
</evidence>
<feature type="domain" description="Ketopantoate reductase C-terminal" evidence="12">
    <location>
        <begin position="226"/>
        <end position="342"/>
    </location>
</feature>
<evidence type="ECO:0000256" key="2">
    <source>
        <dbReference type="ARBA" id="ARBA00007870"/>
    </source>
</evidence>
<dbReference type="Pfam" id="PF02558">
    <property type="entry name" value="ApbA"/>
    <property type="match status" value="1"/>
</dbReference>
<reference evidence="13 14" key="1">
    <citation type="submission" date="2023-07" db="EMBL/GenBank/DDBJ databases">
        <title>Genomic Encyclopedia of Type Strains, Phase IV (KMG-IV): sequencing the most valuable type-strain genomes for metagenomic binning, comparative biology and taxonomic classification.</title>
        <authorList>
            <person name="Goeker M."/>
        </authorList>
    </citation>
    <scope>NUCLEOTIDE SEQUENCE [LARGE SCALE GENOMIC DNA]</scope>
    <source>
        <strain evidence="13 14">DSM 3770</strain>
    </source>
</reference>
<dbReference type="RefSeq" id="WP_237345945.1">
    <property type="nucleotide sequence ID" value="NZ_JABWGX010000014.1"/>
</dbReference>
<organism evidence="13 14">
    <name type="scientific">Xanthobacter agilis</name>
    <dbReference type="NCBI Taxonomy" id="47492"/>
    <lineage>
        <taxon>Bacteria</taxon>
        <taxon>Pseudomonadati</taxon>
        <taxon>Pseudomonadota</taxon>
        <taxon>Alphaproteobacteria</taxon>
        <taxon>Hyphomicrobiales</taxon>
        <taxon>Xanthobacteraceae</taxon>
        <taxon>Xanthobacter</taxon>
    </lineage>
</organism>
<evidence type="ECO:0000256" key="3">
    <source>
        <dbReference type="ARBA" id="ARBA00013014"/>
    </source>
</evidence>
<proteinExistence type="inferred from homology"/>
<dbReference type="EC" id="1.1.1.169" evidence="3 10"/>
<dbReference type="InterPro" id="IPR008927">
    <property type="entry name" value="6-PGluconate_DH-like_C_sf"/>
</dbReference>
<keyword evidence="5 10" id="KW-0566">Pantothenate biosynthesis</keyword>
<dbReference type="PANTHER" id="PTHR21708:SF45">
    <property type="entry name" value="2-DEHYDROPANTOATE 2-REDUCTASE"/>
    <property type="match status" value="1"/>
</dbReference>
<comment type="pathway">
    <text evidence="1 10">Cofactor biosynthesis; (R)-pantothenate biosynthesis; (R)-pantoate from 3-methyl-2-oxobutanoate: step 2/2.</text>
</comment>
<dbReference type="InterPro" id="IPR013332">
    <property type="entry name" value="KPR_N"/>
</dbReference>
<keyword evidence="14" id="KW-1185">Reference proteome</keyword>
<dbReference type="SUPFAM" id="SSF48179">
    <property type="entry name" value="6-phosphogluconate dehydrogenase C-terminal domain-like"/>
    <property type="match status" value="1"/>
</dbReference>
<evidence type="ECO:0000313" key="14">
    <source>
        <dbReference type="Proteomes" id="UP001241747"/>
    </source>
</evidence>
<evidence type="ECO:0000256" key="10">
    <source>
        <dbReference type="RuleBase" id="RU362068"/>
    </source>
</evidence>
<dbReference type="InterPro" id="IPR003710">
    <property type="entry name" value="ApbA"/>
</dbReference>
<dbReference type="Gene3D" id="3.40.50.720">
    <property type="entry name" value="NAD(P)-binding Rossmann-like Domain"/>
    <property type="match status" value="1"/>
</dbReference>
<dbReference type="Pfam" id="PF08546">
    <property type="entry name" value="ApbA_C"/>
    <property type="match status" value="1"/>
</dbReference>
<accession>A0ABU0LI52</accession>
<evidence type="ECO:0000256" key="7">
    <source>
        <dbReference type="ARBA" id="ARBA00023002"/>
    </source>
</evidence>
<dbReference type="SUPFAM" id="SSF51735">
    <property type="entry name" value="NAD(P)-binding Rossmann-fold domains"/>
    <property type="match status" value="1"/>
</dbReference>
<evidence type="ECO:0000256" key="6">
    <source>
        <dbReference type="ARBA" id="ARBA00022857"/>
    </source>
</evidence>
<dbReference type="Gene3D" id="1.10.1040.10">
    <property type="entry name" value="N-(1-d-carboxylethyl)-l-norvaline Dehydrogenase, domain 2"/>
    <property type="match status" value="1"/>
</dbReference>
<dbReference type="Proteomes" id="UP001241747">
    <property type="component" value="Unassembled WGS sequence"/>
</dbReference>
<dbReference type="InterPro" id="IPR013752">
    <property type="entry name" value="KPA_reductase"/>
</dbReference>
<evidence type="ECO:0000256" key="1">
    <source>
        <dbReference type="ARBA" id="ARBA00004994"/>
    </source>
</evidence>
<gene>
    <name evidence="13" type="ORF">QOZ94_003632</name>
</gene>
<dbReference type="InterPro" id="IPR013328">
    <property type="entry name" value="6PGD_dom2"/>
</dbReference>
<dbReference type="NCBIfam" id="TIGR00745">
    <property type="entry name" value="apbA_panE"/>
    <property type="match status" value="1"/>
</dbReference>
<dbReference type="NCBIfam" id="NF005089">
    <property type="entry name" value="PRK06522.1-4"/>
    <property type="match status" value="1"/>
</dbReference>
<dbReference type="EMBL" id="JAUSVY010000010">
    <property type="protein sequence ID" value="MDQ0506817.1"/>
    <property type="molecule type" value="Genomic_DNA"/>
</dbReference>
<comment type="function">
    <text evidence="10">Catalyzes the NADPH-dependent reduction of ketopantoate into pantoic acid.</text>
</comment>
<evidence type="ECO:0000256" key="5">
    <source>
        <dbReference type="ARBA" id="ARBA00022655"/>
    </source>
</evidence>
<keyword evidence="7 10" id="KW-0560">Oxidoreductase</keyword>
<comment type="catalytic activity">
    <reaction evidence="9 10">
        <text>(R)-pantoate + NADP(+) = 2-dehydropantoate + NADPH + H(+)</text>
        <dbReference type="Rhea" id="RHEA:16233"/>
        <dbReference type="ChEBI" id="CHEBI:11561"/>
        <dbReference type="ChEBI" id="CHEBI:15378"/>
        <dbReference type="ChEBI" id="CHEBI:15980"/>
        <dbReference type="ChEBI" id="CHEBI:57783"/>
        <dbReference type="ChEBI" id="CHEBI:58349"/>
        <dbReference type="EC" id="1.1.1.169"/>
    </reaction>
</comment>
<evidence type="ECO:0000256" key="4">
    <source>
        <dbReference type="ARBA" id="ARBA00019465"/>
    </source>
</evidence>
<feature type="domain" description="Ketopantoate reductase N-terminal" evidence="11">
    <location>
        <begin position="33"/>
        <end position="200"/>
    </location>
</feature>
<comment type="caution">
    <text evidence="13">The sequence shown here is derived from an EMBL/GenBank/DDBJ whole genome shotgun (WGS) entry which is preliminary data.</text>
</comment>
<evidence type="ECO:0000256" key="8">
    <source>
        <dbReference type="ARBA" id="ARBA00032024"/>
    </source>
</evidence>
<dbReference type="PANTHER" id="PTHR21708">
    <property type="entry name" value="PROBABLE 2-DEHYDROPANTOATE 2-REDUCTASE"/>
    <property type="match status" value="1"/>
</dbReference>